<name>X6N7S1_RETFI</name>
<keyword evidence="7" id="KW-0963">Cytoplasm</keyword>
<keyword evidence="10" id="KW-0627">Porphyrin biosynthesis</keyword>
<dbReference type="EMBL" id="ASPP01011286">
    <property type="protein sequence ID" value="ETO21799.1"/>
    <property type="molecule type" value="Genomic_DNA"/>
</dbReference>
<dbReference type="FunFam" id="3.20.20.210:FF:000008">
    <property type="entry name" value="Uroporphyrinogen decarboxylase"/>
    <property type="match status" value="1"/>
</dbReference>
<dbReference type="InterPro" id="IPR038071">
    <property type="entry name" value="UROD/MetE-like_sf"/>
</dbReference>
<sequence>MSALTELDKILALLEKKKPETQKCDVKKFDFSEAKNSSILDVAWGRKPQRIPVFLHRQAGRYMEEFRAIRQKHEFFECCQKPELCSEITLQPIEAFDLDAAIIFSDILVICQVLGFEVEMQKEIGPVIKNLLEPSRKAVEALRHLKEQRDVRKELGYVYEGIKATLSKLKGRVPLIGFVGGPWTLMSYVIAPHGDRECQNAKKWLCKYPDLVDDVLDIFAEAVTEHLIGQAQAGAQLLEIFESSAGYLSPPMFDRYLVPRLRTIYTRVRSSIDPKIPIIMFPRGAHFCLSSIIDIGFEVVALDTTMSRTEALKQSEGRVSLQGNLDPCILYGSDQDIEKAVFAMLDEFRVKQNNKSKLIVNLGHGMLPDMEPRAVRALLKAVRKYEQEMCL</sequence>
<gene>
    <name evidence="15" type="ORF">RFI_15405</name>
</gene>
<evidence type="ECO:0000256" key="9">
    <source>
        <dbReference type="ARBA" id="ARBA00023239"/>
    </source>
</evidence>
<evidence type="ECO:0000256" key="13">
    <source>
        <dbReference type="ARBA" id="ARBA00048411"/>
    </source>
</evidence>
<evidence type="ECO:0000256" key="10">
    <source>
        <dbReference type="ARBA" id="ARBA00023244"/>
    </source>
</evidence>
<dbReference type="Pfam" id="PF01208">
    <property type="entry name" value="URO-D"/>
    <property type="match status" value="1"/>
</dbReference>
<dbReference type="SUPFAM" id="SSF51726">
    <property type="entry name" value="UROD/MetE-like"/>
    <property type="match status" value="1"/>
</dbReference>
<dbReference type="OrthoDB" id="339900at2759"/>
<evidence type="ECO:0000256" key="12">
    <source>
        <dbReference type="ARBA" id="ARBA00047341"/>
    </source>
</evidence>
<evidence type="ECO:0000256" key="5">
    <source>
        <dbReference type="ARBA" id="ARBA00012288"/>
    </source>
</evidence>
<dbReference type="GO" id="GO:0004853">
    <property type="term" value="F:uroporphyrinogen decarboxylase activity"/>
    <property type="evidence" value="ECO:0007669"/>
    <property type="project" value="UniProtKB-EC"/>
</dbReference>
<evidence type="ECO:0000256" key="6">
    <source>
        <dbReference type="ARBA" id="ARBA00014308"/>
    </source>
</evidence>
<comment type="similarity">
    <text evidence="3">Belongs to the uroporphyrinogen decarboxylase family.</text>
</comment>
<accession>X6N7S1</accession>
<feature type="domain" description="Uroporphyrinogen decarboxylase (URO-D)" evidence="14">
    <location>
        <begin position="35"/>
        <end position="385"/>
    </location>
</feature>
<dbReference type="NCBIfam" id="TIGR01464">
    <property type="entry name" value="hemE"/>
    <property type="match status" value="1"/>
</dbReference>
<keyword evidence="9" id="KW-0456">Lyase</keyword>
<organism evidence="15 16">
    <name type="scientific">Reticulomyxa filosa</name>
    <dbReference type="NCBI Taxonomy" id="46433"/>
    <lineage>
        <taxon>Eukaryota</taxon>
        <taxon>Sar</taxon>
        <taxon>Rhizaria</taxon>
        <taxon>Retaria</taxon>
        <taxon>Foraminifera</taxon>
        <taxon>Monothalamids</taxon>
        <taxon>Reticulomyxidae</taxon>
        <taxon>Reticulomyxa</taxon>
    </lineage>
</organism>
<dbReference type="Proteomes" id="UP000023152">
    <property type="component" value="Unassembled WGS sequence"/>
</dbReference>
<comment type="catalytic activity">
    <reaction evidence="13">
        <text>uroporphyrinogen III + 4 H(+) = coproporphyrinogen III + 4 CO2</text>
        <dbReference type="Rhea" id="RHEA:19865"/>
        <dbReference type="ChEBI" id="CHEBI:15378"/>
        <dbReference type="ChEBI" id="CHEBI:16526"/>
        <dbReference type="ChEBI" id="CHEBI:57308"/>
        <dbReference type="ChEBI" id="CHEBI:57309"/>
        <dbReference type="EC" id="4.1.1.37"/>
    </reaction>
    <physiologicalReaction direction="left-to-right" evidence="13">
        <dbReference type="Rhea" id="RHEA:19866"/>
    </physiologicalReaction>
</comment>
<comment type="subunit">
    <text evidence="4">Homodimer.</text>
</comment>
<proteinExistence type="inferred from homology"/>
<dbReference type="Gene3D" id="3.20.20.210">
    <property type="match status" value="1"/>
</dbReference>
<evidence type="ECO:0000256" key="2">
    <source>
        <dbReference type="ARBA" id="ARBA00004804"/>
    </source>
</evidence>
<dbReference type="InterPro" id="IPR006361">
    <property type="entry name" value="Uroporphyrinogen_deCO2ase_HemE"/>
</dbReference>
<dbReference type="PANTHER" id="PTHR21091:SF169">
    <property type="entry name" value="UROPORPHYRINOGEN DECARBOXYLASE"/>
    <property type="match status" value="1"/>
</dbReference>
<evidence type="ECO:0000256" key="8">
    <source>
        <dbReference type="ARBA" id="ARBA00022793"/>
    </source>
</evidence>
<evidence type="ECO:0000256" key="4">
    <source>
        <dbReference type="ARBA" id="ARBA00011738"/>
    </source>
</evidence>
<dbReference type="CDD" id="cd00717">
    <property type="entry name" value="URO-D"/>
    <property type="match status" value="1"/>
</dbReference>
<comment type="caution">
    <text evidence="15">The sequence shown here is derived from an EMBL/GenBank/DDBJ whole genome shotgun (WGS) entry which is preliminary data.</text>
</comment>
<keyword evidence="8" id="KW-0210">Decarboxylase</keyword>
<comment type="catalytic activity">
    <reaction evidence="12">
        <text>uroporphyrinogen I + 4 H(+) = coproporphyrinogen I + 4 CO2</text>
        <dbReference type="Rhea" id="RHEA:31239"/>
        <dbReference type="ChEBI" id="CHEBI:15378"/>
        <dbReference type="ChEBI" id="CHEBI:16526"/>
        <dbReference type="ChEBI" id="CHEBI:62626"/>
        <dbReference type="ChEBI" id="CHEBI:62631"/>
    </reaction>
    <physiologicalReaction direction="left-to-right" evidence="12">
        <dbReference type="Rhea" id="RHEA:31240"/>
    </physiologicalReaction>
</comment>
<evidence type="ECO:0000259" key="14">
    <source>
        <dbReference type="Pfam" id="PF01208"/>
    </source>
</evidence>
<evidence type="ECO:0000313" key="16">
    <source>
        <dbReference type="Proteomes" id="UP000023152"/>
    </source>
</evidence>
<dbReference type="UniPathway" id="UPA00251">
    <property type="reaction ID" value="UER00321"/>
</dbReference>
<protein>
    <recommendedName>
        <fullName evidence="6">Uroporphyrinogen decarboxylase</fullName>
        <ecNumber evidence="5">4.1.1.37</ecNumber>
    </recommendedName>
</protein>
<dbReference type="InterPro" id="IPR000257">
    <property type="entry name" value="Uroporphyrinogen_deCOase"/>
</dbReference>
<dbReference type="OMA" id="LWLMRQA"/>
<comment type="function">
    <text evidence="11">Catalyzes the sequential decarboxylation of the four acetate side chains of uroporphyrinogen to form coproporphyrinogen and participates in the fifth step in the heme biosynthetic pathway. Isomer I or isomer III of uroporphyrinogen may serve as substrate, but only coproporphyrinogen III can ultimately be converted to heme. In vitro also decarboxylates pentacarboxylate porphyrinogen I.</text>
</comment>
<dbReference type="PANTHER" id="PTHR21091">
    <property type="entry name" value="METHYLTETRAHYDROFOLATE:HOMOCYSTEINE METHYLTRANSFERASE RELATED"/>
    <property type="match status" value="1"/>
</dbReference>
<dbReference type="GO" id="GO:0006782">
    <property type="term" value="P:protoporphyrinogen IX biosynthetic process"/>
    <property type="evidence" value="ECO:0007669"/>
    <property type="project" value="UniProtKB-UniPathway"/>
</dbReference>
<evidence type="ECO:0000256" key="3">
    <source>
        <dbReference type="ARBA" id="ARBA00009935"/>
    </source>
</evidence>
<dbReference type="AlphaFoldDB" id="X6N7S1"/>
<evidence type="ECO:0000256" key="7">
    <source>
        <dbReference type="ARBA" id="ARBA00022490"/>
    </source>
</evidence>
<evidence type="ECO:0000313" key="15">
    <source>
        <dbReference type="EMBL" id="ETO21799.1"/>
    </source>
</evidence>
<evidence type="ECO:0000256" key="1">
    <source>
        <dbReference type="ARBA" id="ARBA00004514"/>
    </source>
</evidence>
<keyword evidence="16" id="KW-1185">Reference proteome</keyword>
<comment type="pathway">
    <text evidence="2">Porphyrin-containing compound metabolism; protoporphyrin-IX biosynthesis; coproporphyrinogen-III from 5-aminolevulinate: step 4/4.</text>
</comment>
<evidence type="ECO:0000256" key="11">
    <source>
        <dbReference type="ARBA" id="ARBA00045708"/>
    </source>
</evidence>
<comment type="subcellular location">
    <subcellularLocation>
        <location evidence="1">Cytoplasm</location>
        <location evidence="1">Cytosol</location>
    </subcellularLocation>
</comment>
<dbReference type="EC" id="4.1.1.37" evidence="5"/>
<dbReference type="GO" id="GO:0005829">
    <property type="term" value="C:cytosol"/>
    <property type="evidence" value="ECO:0007669"/>
    <property type="project" value="UniProtKB-SubCell"/>
</dbReference>
<reference evidence="15 16" key="1">
    <citation type="journal article" date="2013" name="Curr. Biol.">
        <title>The Genome of the Foraminiferan Reticulomyxa filosa.</title>
        <authorList>
            <person name="Glockner G."/>
            <person name="Hulsmann N."/>
            <person name="Schleicher M."/>
            <person name="Noegel A.A."/>
            <person name="Eichinger L."/>
            <person name="Gallinger C."/>
            <person name="Pawlowski J."/>
            <person name="Sierra R."/>
            <person name="Euteneuer U."/>
            <person name="Pillet L."/>
            <person name="Moustafa A."/>
            <person name="Platzer M."/>
            <person name="Groth M."/>
            <person name="Szafranski K."/>
            <person name="Schliwa M."/>
        </authorList>
    </citation>
    <scope>NUCLEOTIDE SEQUENCE [LARGE SCALE GENOMIC DNA]</scope>
</reference>